<protein>
    <submittedName>
        <fullName evidence="2">Uncharacterized protein</fullName>
    </submittedName>
</protein>
<dbReference type="RefSeq" id="WP_111733510.1">
    <property type="nucleotide sequence ID" value="NZ_CP037900.1"/>
</dbReference>
<proteinExistence type="predicted"/>
<feature type="region of interest" description="Disordered" evidence="1">
    <location>
        <begin position="253"/>
        <end position="281"/>
    </location>
</feature>
<organism evidence="2 3">
    <name type="scientific">Cupriavidus metallidurans</name>
    <dbReference type="NCBI Taxonomy" id="119219"/>
    <lineage>
        <taxon>Bacteria</taxon>
        <taxon>Pseudomonadati</taxon>
        <taxon>Pseudomonadota</taxon>
        <taxon>Betaproteobacteria</taxon>
        <taxon>Burkholderiales</taxon>
        <taxon>Burkholderiaceae</taxon>
        <taxon>Cupriavidus</taxon>
    </lineage>
</organism>
<sequence length="461" mass="48809">MATLDPSIPLKVQAPQSNPLQTAMQAMQFRMGNLNSQALQQGIDANNAASEAFKASTDASGNTDYNKFRSIMASGAGAYNLPAINNSILDAQQKQQALDTGKLEQAMKVQGSLRQGLGSLMQKEDLQPGDILSFMGTQLKAGAVTPQVVAAEMQSMPTDPAQLRQWVTQHYQSALQGETQMRAMFPNYQKVNTGPSTIAVNENPMAPGGVGAVGYTVKNGLSPEAASAPTQVGITPGGAPVTGTREQFVNQSNKTGGVQTALSPYESASQGKSAEYESDMNGRARAAANSSHYLNEAQDLLQGIKTGGGTEKWRELAERAQAIGVPREMVDKIAGGNLGDVQALGKVLMQGAIQQMQSGFNGTGAVANVDAFLKNNPNLNTDPRGIEKMIGFISGMNGAVGKEQQAYRDFINKGGNPADFPAKWNASTTMRAFTGQIKPVKTGTYNGRKVVQYSDGSVDYQ</sequence>
<evidence type="ECO:0000313" key="3">
    <source>
        <dbReference type="Proteomes" id="UP000253772"/>
    </source>
</evidence>
<evidence type="ECO:0000313" key="2">
    <source>
        <dbReference type="EMBL" id="QBP10427.1"/>
    </source>
</evidence>
<dbReference type="OrthoDB" id="9100780at2"/>
<name>A0A482IS85_9BURK</name>
<dbReference type="EMBL" id="CP037900">
    <property type="protein sequence ID" value="QBP10427.1"/>
    <property type="molecule type" value="Genomic_DNA"/>
</dbReference>
<dbReference type="AlphaFoldDB" id="A0A482IS85"/>
<gene>
    <name evidence="2" type="ORF">DDF84_012025</name>
</gene>
<accession>A0A482IS85</accession>
<reference evidence="2 3" key="1">
    <citation type="submission" date="2019-03" db="EMBL/GenBank/DDBJ databases">
        <title>Comparative insights into the high quality Complete genome sequence of highly metal resistant Cupriavidus metallidurans strain BS1 isolated from a gold-copper mine.</title>
        <authorList>
            <person name="Mazhar H.S."/>
            <person name="Rensing C."/>
        </authorList>
    </citation>
    <scope>NUCLEOTIDE SEQUENCE [LARGE SCALE GENOMIC DNA]</scope>
    <source>
        <strain evidence="2 3">BS1</strain>
    </source>
</reference>
<evidence type="ECO:0000256" key="1">
    <source>
        <dbReference type="SAM" id="MobiDB-lite"/>
    </source>
</evidence>
<feature type="compositionally biased region" description="Polar residues" evidence="1">
    <location>
        <begin position="253"/>
        <end position="272"/>
    </location>
</feature>
<dbReference type="Proteomes" id="UP000253772">
    <property type="component" value="Chromosome c1"/>
</dbReference>